<dbReference type="AlphaFoldDB" id="A0A821U3G9"/>
<dbReference type="EMBL" id="CAJOBZ010000027">
    <property type="protein sequence ID" value="CAF4881924.1"/>
    <property type="molecule type" value="Genomic_DNA"/>
</dbReference>
<feature type="compositionally biased region" description="Basic and acidic residues" evidence="1">
    <location>
        <begin position="72"/>
        <end position="82"/>
    </location>
</feature>
<feature type="region of interest" description="Disordered" evidence="1">
    <location>
        <begin position="165"/>
        <end position="190"/>
    </location>
</feature>
<name>A0A821U3G9_9NEOP</name>
<keyword evidence="3" id="KW-1185">Reference proteome</keyword>
<proteinExistence type="predicted"/>
<sequence>MSDQDKKSGTGTTPVVVEQTTNSRHKAPCRPNDIQDETDHHHKHSKAPAVQSVGEDIKHKTAEDLESENEDDKDRKRVKSNEMSKQSAAKKLSFISKKQGSPADSTALGHVELETKKGSMTPTSQPIPQVAEALSGANFVEKENTQTGDTDSITDEISEARIVKPSKRYSNWSDDEEAGGLPRSESRASRVSRVVRQFFCCGVPYEAPSEENISSGRAFGQGI</sequence>
<feature type="compositionally biased region" description="Polar residues" evidence="1">
    <location>
        <begin position="9"/>
        <end position="22"/>
    </location>
</feature>
<evidence type="ECO:0000313" key="3">
    <source>
        <dbReference type="Proteomes" id="UP000663880"/>
    </source>
</evidence>
<feature type="region of interest" description="Disordered" evidence="1">
    <location>
        <begin position="140"/>
        <end position="159"/>
    </location>
</feature>
<dbReference type="OrthoDB" id="7251706at2759"/>
<organism evidence="2 3">
    <name type="scientific">Pieris macdunnoughi</name>
    <dbReference type="NCBI Taxonomy" id="345717"/>
    <lineage>
        <taxon>Eukaryota</taxon>
        <taxon>Metazoa</taxon>
        <taxon>Ecdysozoa</taxon>
        <taxon>Arthropoda</taxon>
        <taxon>Hexapoda</taxon>
        <taxon>Insecta</taxon>
        <taxon>Pterygota</taxon>
        <taxon>Neoptera</taxon>
        <taxon>Endopterygota</taxon>
        <taxon>Lepidoptera</taxon>
        <taxon>Glossata</taxon>
        <taxon>Ditrysia</taxon>
        <taxon>Papilionoidea</taxon>
        <taxon>Pieridae</taxon>
        <taxon>Pierinae</taxon>
        <taxon>Pieris</taxon>
    </lineage>
</organism>
<feature type="region of interest" description="Disordered" evidence="1">
    <location>
        <begin position="1"/>
        <end position="127"/>
    </location>
</feature>
<feature type="compositionally biased region" description="Polar residues" evidence="1">
    <location>
        <begin position="118"/>
        <end position="127"/>
    </location>
</feature>
<gene>
    <name evidence="2" type="ORF">PMACD_LOCUS9689</name>
</gene>
<accession>A0A821U3G9</accession>
<evidence type="ECO:0000313" key="2">
    <source>
        <dbReference type="EMBL" id="CAF4881924.1"/>
    </source>
</evidence>
<reference evidence="2" key="1">
    <citation type="submission" date="2021-02" db="EMBL/GenBank/DDBJ databases">
        <authorList>
            <person name="Steward A R."/>
        </authorList>
    </citation>
    <scope>NUCLEOTIDE SEQUENCE</scope>
</reference>
<comment type="caution">
    <text evidence="2">The sequence shown here is derived from an EMBL/GenBank/DDBJ whole genome shotgun (WGS) entry which is preliminary data.</text>
</comment>
<evidence type="ECO:0000256" key="1">
    <source>
        <dbReference type="SAM" id="MobiDB-lite"/>
    </source>
</evidence>
<dbReference type="Proteomes" id="UP000663880">
    <property type="component" value="Unassembled WGS sequence"/>
</dbReference>
<protein>
    <submittedName>
        <fullName evidence="2">Uncharacterized protein</fullName>
    </submittedName>
</protein>